<evidence type="ECO:0000313" key="2">
    <source>
        <dbReference type="Proteomes" id="UP000054270"/>
    </source>
</evidence>
<proteinExistence type="predicted"/>
<dbReference type="EMBL" id="KN817595">
    <property type="protein sequence ID" value="KJA18020.1"/>
    <property type="molecule type" value="Genomic_DNA"/>
</dbReference>
<accession>A0A0D2PCK4</accession>
<dbReference type="Proteomes" id="UP000054270">
    <property type="component" value="Unassembled WGS sequence"/>
</dbReference>
<dbReference type="AlphaFoldDB" id="A0A0D2PCK4"/>
<name>A0A0D2PCK4_HYPSF</name>
<gene>
    <name evidence="1" type="ORF">HYPSUDRAFT_205748</name>
</gene>
<keyword evidence="2" id="KW-1185">Reference proteome</keyword>
<organism evidence="1 2">
    <name type="scientific">Hypholoma sublateritium (strain FD-334 SS-4)</name>
    <dbReference type="NCBI Taxonomy" id="945553"/>
    <lineage>
        <taxon>Eukaryota</taxon>
        <taxon>Fungi</taxon>
        <taxon>Dikarya</taxon>
        <taxon>Basidiomycota</taxon>
        <taxon>Agaricomycotina</taxon>
        <taxon>Agaricomycetes</taxon>
        <taxon>Agaricomycetidae</taxon>
        <taxon>Agaricales</taxon>
        <taxon>Agaricineae</taxon>
        <taxon>Strophariaceae</taxon>
        <taxon>Hypholoma</taxon>
    </lineage>
</organism>
<reference evidence="2" key="1">
    <citation type="submission" date="2014-04" db="EMBL/GenBank/DDBJ databases">
        <title>Evolutionary Origins and Diversification of the Mycorrhizal Mutualists.</title>
        <authorList>
            <consortium name="DOE Joint Genome Institute"/>
            <consortium name="Mycorrhizal Genomics Consortium"/>
            <person name="Kohler A."/>
            <person name="Kuo A."/>
            <person name="Nagy L.G."/>
            <person name="Floudas D."/>
            <person name="Copeland A."/>
            <person name="Barry K.W."/>
            <person name="Cichocki N."/>
            <person name="Veneault-Fourrey C."/>
            <person name="LaButti K."/>
            <person name="Lindquist E.A."/>
            <person name="Lipzen A."/>
            <person name="Lundell T."/>
            <person name="Morin E."/>
            <person name="Murat C."/>
            <person name="Riley R."/>
            <person name="Ohm R."/>
            <person name="Sun H."/>
            <person name="Tunlid A."/>
            <person name="Henrissat B."/>
            <person name="Grigoriev I.V."/>
            <person name="Hibbett D.S."/>
            <person name="Martin F."/>
        </authorList>
    </citation>
    <scope>NUCLEOTIDE SEQUENCE [LARGE SCALE GENOMIC DNA]</scope>
    <source>
        <strain evidence="2">FD-334 SS-4</strain>
    </source>
</reference>
<protein>
    <submittedName>
        <fullName evidence="1">Uncharacterized protein</fullName>
    </submittedName>
</protein>
<sequence>MASPLETPDTGTPVDPPLYTPTVRAAMQAIDLKLSDAQEQAVAAAMQALLDAQKKIVTEMIQALLDAQEKKVMEIVRVLGDSQNKREMERIQEFESTHTQLVRFSGQLDGVVKGISENRLQRAALTKAHAAHEAKTAENHARVVSAIEDLQSWVVAEDPKAFARIKARVVMANTKKT</sequence>
<evidence type="ECO:0000313" key="1">
    <source>
        <dbReference type="EMBL" id="KJA18020.1"/>
    </source>
</evidence>